<feature type="compositionally biased region" description="Low complexity" evidence="1">
    <location>
        <begin position="583"/>
        <end position="599"/>
    </location>
</feature>
<reference evidence="3" key="1">
    <citation type="journal article" date="2017" name="Nat. Ecol. Evol.">
        <title>Genome expansion and lineage-specific genetic innovations in the forest pathogenic fungi Armillaria.</title>
        <authorList>
            <person name="Sipos G."/>
            <person name="Prasanna A.N."/>
            <person name="Walter M.C."/>
            <person name="O'Connor E."/>
            <person name="Balint B."/>
            <person name="Krizsan K."/>
            <person name="Kiss B."/>
            <person name="Hess J."/>
            <person name="Varga T."/>
            <person name="Slot J."/>
            <person name="Riley R."/>
            <person name="Boka B."/>
            <person name="Rigling D."/>
            <person name="Barry K."/>
            <person name="Lee J."/>
            <person name="Mihaltcheva S."/>
            <person name="LaButti K."/>
            <person name="Lipzen A."/>
            <person name="Waldron R."/>
            <person name="Moloney N.M."/>
            <person name="Sperisen C."/>
            <person name="Kredics L."/>
            <person name="Vagvoelgyi C."/>
            <person name="Patrignani A."/>
            <person name="Fitzpatrick D."/>
            <person name="Nagy I."/>
            <person name="Doyle S."/>
            <person name="Anderson J.B."/>
            <person name="Grigoriev I.V."/>
            <person name="Gueldener U."/>
            <person name="Muensterkoetter M."/>
            <person name="Nagy L.G."/>
        </authorList>
    </citation>
    <scope>NUCLEOTIDE SEQUENCE [LARGE SCALE GENOMIC DNA]</scope>
    <source>
        <strain evidence="3">C18/9</strain>
    </source>
</reference>
<name>A0A284S233_ARMOS</name>
<feature type="compositionally biased region" description="Acidic residues" evidence="1">
    <location>
        <begin position="896"/>
        <end position="910"/>
    </location>
</feature>
<gene>
    <name evidence="2" type="ORF">ARMOST_18572</name>
</gene>
<feature type="region of interest" description="Disordered" evidence="1">
    <location>
        <begin position="496"/>
        <end position="651"/>
    </location>
</feature>
<evidence type="ECO:0000313" key="3">
    <source>
        <dbReference type="Proteomes" id="UP000219338"/>
    </source>
</evidence>
<feature type="region of interest" description="Disordered" evidence="1">
    <location>
        <begin position="875"/>
        <end position="931"/>
    </location>
</feature>
<keyword evidence="3" id="KW-1185">Reference proteome</keyword>
<accession>A0A284S233</accession>
<feature type="region of interest" description="Disordered" evidence="1">
    <location>
        <begin position="209"/>
        <end position="247"/>
    </location>
</feature>
<organism evidence="2 3">
    <name type="scientific">Armillaria ostoyae</name>
    <name type="common">Armillaria root rot fungus</name>
    <dbReference type="NCBI Taxonomy" id="47428"/>
    <lineage>
        <taxon>Eukaryota</taxon>
        <taxon>Fungi</taxon>
        <taxon>Dikarya</taxon>
        <taxon>Basidiomycota</taxon>
        <taxon>Agaricomycotina</taxon>
        <taxon>Agaricomycetes</taxon>
        <taxon>Agaricomycetidae</taxon>
        <taxon>Agaricales</taxon>
        <taxon>Marasmiineae</taxon>
        <taxon>Physalacriaceae</taxon>
        <taxon>Armillaria</taxon>
    </lineage>
</organism>
<dbReference type="OMA" id="CSINCEL"/>
<dbReference type="Proteomes" id="UP000219338">
    <property type="component" value="Unassembled WGS sequence"/>
</dbReference>
<sequence>MSSPLLPPIKTLTPVPDDDDGEAIIKYEYFVQFEPAAYYRPYRKALKLMMPYWRNKSEYSHEEASDLLKQVYNHLAPSIAQLENENLIDSRVGASIRHWLTLIHDTLPCRFRHADWHNTVARSAPEVRPSHFLPRLSPNVPLPGEEGFDMDEPPIALESYLLQRAIFSGTRLRPGALANNTDFPGHVFDCFPTPLPNSEEAEEVIVFSDPPAKKAPPVTPARSTASSSTSAPLVPPRSTRPQWTPMSLIPPSLNSSGVSPSPRNYPRVHALATVLSQPTSPPSPLTNRRAPPLWNSFSPVRPLGLSHRPPSGTTPTTLPMCPAPVTPDQMIRHGFREMAGAFQGLRQALLSPGASALVSSSGAAGIAAPAITTTVPPPPGNAEPPVDNLDLVESSPRSTRRRLKRALSHRNVPPLPPVTGQGAFLGARPLSPVREEAPAPTMPPPPLPVEEWLSIVVEQSPPPVDLMDVDVPPSPPRAYHPMTGAPLHSRSLVVMSPAPDEPSLLPESSKAPPPKRGNQGKSKGAKGKAKGKGKAEPARSPTPPPIPPTSAARDEPPLPKKNLKRKRPATQAAASEAGPSIVASGSRPTRARSATAKAARIPDTQTDDESAKAGPSVKKPRFSPEKAAKPKSFKLPTTVAPDPTPQDSNRMFRGRPKQQFLAAELTQAQDPEVAGIPIDRHNSRPELENYHFEDLITAPDEFFDPVRYGHKNGTYGARSSRYAFYVCAPDHYEKVCLPCSARMIECTWNNWFPGADCDQCREGHHGGCSARYTAREMHEITSRLTTFAQYNIPSLCRNIMQLRGINRELEHIDYLYRGRVRARDHVVCDIAETLDQFASAEGGNELIEALSGAYCEVRSFIVDDGLCRSVGQPLNLPRGPEYVPSDNDASMWNGSVDDESGDDESEDADEQAAGPSGTQGGDDSGAAGSSK</sequence>
<proteinExistence type="predicted"/>
<feature type="compositionally biased region" description="Low complexity" evidence="1">
    <location>
        <begin position="220"/>
        <end position="232"/>
    </location>
</feature>
<dbReference type="EMBL" id="FUEG01000026">
    <property type="protein sequence ID" value="SJL15090.1"/>
    <property type="molecule type" value="Genomic_DNA"/>
</dbReference>
<feature type="compositionally biased region" description="Basic residues" evidence="1">
    <location>
        <begin position="398"/>
        <end position="408"/>
    </location>
</feature>
<evidence type="ECO:0000313" key="2">
    <source>
        <dbReference type="EMBL" id="SJL15090.1"/>
    </source>
</evidence>
<feature type="region of interest" description="Disordered" evidence="1">
    <location>
        <begin position="371"/>
        <end position="423"/>
    </location>
</feature>
<evidence type="ECO:0000256" key="1">
    <source>
        <dbReference type="SAM" id="MobiDB-lite"/>
    </source>
</evidence>
<dbReference type="AlphaFoldDB" id="A0A284S233"/>
<protein>
    <submittedName>
        <fullName evidence="2">Uncharacterized protein</fullName>
    </submittedName>
</protein>
<feature type="compositionally biased region" description="Basic residues" evidence="1">
    <location>
        <begin position="523"/>
        <end position="532"/>
    </location>
</feature>